<evidence type="ECO:0000313" key="2">
    <source>
        <dbReference type="Proteomes" id="UP000186058"/>
    </source>
</evidence>
<protein>
    <recommendedName>
        <fullName evidence="3">NERD domain-containing protein</fullName>
    </recommendedName>
</protein>
<dbReference type="RefSeq" id="WP_074082822.1">
    <property type="nucleotide sequence ID" value="NZ_LVWI01000048.1"/>
</dbReference>
<dbReference type="Pfam" id="PF20366">
    <property type="entry name" value="DUF6661"/>
    <property type="match status" value="1"/>
</dbReference>
<accession>A0ABX3ELM1</accession>
<dbReference type="Proteomes" id="UP000186058">
    <property type="component" value="Unassembled WGS sequence"/>
</dbReference>
<organism evidence="1 2">
    <name type="scientific">Paenibacillus helianthi</name>
    <dbReference type="NCBI Taxonomy" id="1349432"/>
    <lineage>
        <taxon>Bacteria</taxon>
        <taxon>Bacillati</taxon>
        <taxon>Bacillota</taxon>
        <taxon>Bacilli</taxon>
        <taxon>Bacillales</taxon>
        <taxon>Paenibacillaceae</taxon>
        <taxon>Paenibacillus</taxon>
    </lineage>
</organism>
<evidence type="ECO:0008006" key="3">
    <source>
        <dbReference type="Google" id="ProtNLM"/>
    </source>
</evidence>
<dbReference type="EMBL" id="LVWI01000048">
    <property type="protein sequence ID" value="OKP85109.1"/>
    <property type="molecule type" value="Genomic_DNA"/>
</dbReference>
<dbReference type="InterPro" id="IPR046602">
    <property type="entry name" value="DUF6661"/>
</dbReference>
<evidence type="ECO:0000313" key="1">
    <source>
        <dbReference type="EMBL" id="OKP85109.1"/>
    </source>
</evidence>
<name>A0ABX3ELM1_9BACL</name>
<sequence length="176" mass="20462">MTILKLEESNLSFQFKEGLFPVKFDETNFYVNHFITLQGSKGVDFIVFDDKTVYFIEVKNFSGYEIENKNRLIANSEQSLALEVSRKVRDSIACLVGAYKNSNEVLSPYFNRLKSRTVDIKVILFLEGKFHNETAVFRAITDEMKNRMKWLTTKVIVENIRLTKGHIYSINRLAND</sequence>
<reference evidence="1 2" key="1">
    <citation type="submission" date="2016-03" db="EMBL/GenBank/DDBJ databases">
        <authorList>
            <person name="Sant'Anna F.H."/>
            <person name="Ambrosini A."/>
            <person name="Souza R."/>
            <person name="Bach E."/>
            <person name="Fernandes G."/>
            <person name="Balsanelli E."/>
            <person name="Baura V.A."/>
            <person name="Souza E.M."/>
            <person name="Passaglia L."/>
        </authorList>
    </citation>
    <scope>NUCLEOTIDE SEQUENCE [LARGE SCALE GENOMIC DNA]</scope>
    <source>
        <strain evidence="1 2">P26E</strain>
    </source>
</reference>
<gene>
    <name evidence="1" type="ORF">A3844_17820</name>
</gene>
<keyword evidence="2" id="KW-1185">Reference proteome</keyword>
<proteinExistence type="predicted"/>
<comment type="caution">
    <text evidence="1">The sequence shown here is derived from an EMBL/GenBank/DDBJ whole genome shotgun (WGS) entry which is preliminary data.</text>
</comment>